<keyword evidence="2" id="KW-0131">Cell cycle</keyword>
<dbReference type="InterPro" id="IPR040389">
    <property type="entry name" value="SMR"/>
</dbReference>
<dbReference type="EMBL" id="JARPOI010000006">
    <property type="protein sequence ID" value="KAJ9178276.1"/>
    <property type="molecule type" value="Genomic_DNA"/>
</dbReference>
<dbReference type="PANTHER" id="PTHR33142:SF66">
    <property type="entry name" value="CYCLIN-DEPENDENT PROTEIN KINASE INHIBITOR SMR3"/>
    <property type="match status" value="1"/>
</dbReference>
<name>A0ABQ9MDC2_HEVBR</name>
<evidence type="ECO:0000313" key="5">
    <source>
        <dbReference type="Proteomes" id="UP001174677"/>
    </source>
</evidence>
<evidence type="ECO:0000256" key="2">
    <source>
        <dbReference type="ARBA" id="ARBA00023306"/>
    </source>
</evidence>
<dbReference type="PANTHER" id="PTHR33142">
    <property type="entry name" value="CYCLIN-DEPENDENT PROTEIN KINASE INHIBITOR SMR13"/>
    <property type="match status" value="1"/>
</dbReference>
<evidence type="ECO:0008006" key="6">
    <source>
        <dbReference type="Google" id="ProtNLM"/>
    </source>
</evidence>
<comment type="caution">
    <text evidence="4">The sequence shown here is derived from an EMBL/GenBank/DDBJ whole genome shotgun (WGS) entry which is preliminary data.</text>
</comment>
<feature type="compositionally biased region" description="Basic residues" evidence="3">
    <location>
        <begin position="134"/>
        <end position="149"/>
    </location>
</feature>
<gene>
    <name evidence="4" type="ORF">P3X46_010173</name>
</gene>
<feature type="compositionally biased region" description="Basic and acidic residues" evidence="3">
    <location>
        <begin position="74"/>
        <end position="84"/>
    </location>
</feature>
<accession>A0ABQ9MDC2</accession>
<keyword evidence="1" id="KW-0649">Protein kinase inhibitor</keyword>
<feature type="region of interest" description="Disordered" evidence="3">
    <location>
        <begin position="55"/>
        <end position="84"/>
    </location>
</feature>
<protein>
    <recommendedName>
        <fullName evidence="6">BHLH domain-containing protein</fullName>
    </recommendedName>
</protein>
<evidence type="ECO:0000313" key="4">
    <source>
        <dbReference type="EMBL" id="KAJ9178276.1"/>
    </source>
</evidence>
<dbReference type="Proteomes" id="UP001174677">
    <property type="component" value="Chromosome 6"/>
</dbReference>
<reference evidence="4" key="1">
    <citation type="journal article" date="2023" name="Plant Biotechnol. J.">
        <title>Chromosome-level wild Hevea brasiliensis genome provides new tools for genomic-assisted breeding and valuable loci to elevate rubber yield.</title>
        <authorList>
            <person name="Cheng H."/>
            <person name="Song X."/>
            <person name="Hu Y."/>
            <person name="Wu T."/>
            <person name="Yang Q."/>
            <person name="An Z."/>
            <person name="Feng S."/>
            <person name="Deng Z."/>
            <person name="Wu W."/>
            <person name="Zeng X."/>
            <person name="Tu M."/>
            <person name="Wang X."/>
            <person name="Huang H."/>
        </authorList>
    </citation>
    <scope>NUCLEOTIDE SEQUENCE</scope>
    <source>
        <strain evidence="4">MT/VB/25A 57/8</strain>
    </source>
</reference>
<evidence type="ECO:0000256" key="3">
    <source>
        <dbReference type="SAM" id="MobiDB-lite"/>
    </source>
</evidence>
<proteinExistence type="predicted"/>
<feature type="region of interest" description="Disordered" evidence="3">
    <location>
        <begin position="115"/>
        <end position="149"/>
    </location>
</feature>
<organism evidence="4 5">
    <name type="scientific">Hevea brasiliensis</name>
    <name type="common">Para rubber tree</name>
    <name type="synonym">Siphonia brasiliensis</name>
    <dbReference type="NCBI Taxonomy" id="3981"/>
    <lineage>
        <taxon>Eukaryota</taxon>
        <taxon>Viridiplantae</taxon>
        <taxon>Streptophyta</taxon>
        <taxon>Embryophyta</taxon>
        <taxon>Tracheophyta</taxon>
        <taxon>Spermatophyta</taxon>
        <taxon>Magnoliopsida</taxon>
        <taxon>eudicotyledons</taxon>
        <taxon>Gunneridae</taxon>
        <taxon>Pentapetalae</taxon>
        <taxon>rosids</taxon>
        <taxon>fabids</taxon>
        <taxon>Malpighiales</taxon>
        <taxon>Euphorbiaceae</taxon>
        <taxon>Crotonoideae</taxon>
        <taxon>Micrandreae</taxon>
        <taxon>Hevea</taxon>
    </lineage>
</organism>
<keyword evidence="5" id="KW-1185">Reference proteome</keyword>
<evidence type="ECO:0000256" key="1">
    <source>
        <dbReference type="ARBA" id="ARBA00023013"/>
    </source>
</evidence>
<sequence>MFSQFKSLTFMGVSNPEMFLSENDLNSMEFNFLVRPALEFEDEYRIAPLLDGDDRDDLHLNSKEEEEVEEDEEERKREEHKEEDKCKLLVSTLKIKLPSLGEFKIEEDLDDGFKTPTSLDQKIPVILPCPPAPRKPKSLPSNKRKPQRRRVLLDLSNEIESLFPTALRADLGGKIKKIRQENDTK</sequence>
<feature type="compositionally biased region" description="Acidic residues" evidence="3">
    <location>
        <begin position="64"/>
        <end position="73"/>
    </location>
</feature>